<protein>
    <submittedName>
        <fullName evidence="1">11711_t:CDS:1</fullName>
    </submittedName>
</protein>
<accession>A0ABN7W436</accession>
<dbReference type="Gene3D" id="3.60.10.10">
    <property type="entry name" value="Endonuclease/exonuclease/phosphatase"/>
    <property type="match status" value="1"/>
</dbReference>
<reference evidence="1 2" key="1">
    <citation type="submission" date="2021-06" db="EMBL/GenBank/DDBJ databases">
        <authorList>
            <person name="Kallberg Y."/>
            <person name="Tangrot J."/>
            <person name="Rosling A."/>
        </authorList>
    </citation>
    <scope>NUCLEOTIDE SEQUENCE [LARGE SCALE GENOMIC DNA]</scope>
    <source>
        <strain evidence="1 2">120-4 pot B 10/14</strain>
    </source>
</reference>
<sequence length="226" mass="26060">ETANKRESSICVALAIHLAIQSYIFNIEKYSGMALMIEFHFSRRNKIRIIAVYILSIATKQLNKAQVLITRWINEANARQINLVIMGDFNNNLCRKNIPENHLLYYFQDSGLTSLLDFYDITEPTWLCKKNSWSTIVKAAADKFISATYTQPFKATRLHQALKLSNKIQAILKQKQPPISLESIIVEINGLLKRIHTFSDLEYQTLEIQNIYTNKFAATSMELKQI</sequence>
<dbReference type="EMBL" id="CAJVQB010030109">
    <property type="protein sequence ID" value="CAG8815087.1"/>
    <property type="molecule type" value="Genomic_DNA"/>
</dbReference>
<organism evidence="1 2">
    <name type="scientific">Gigaspora margarita</name>
    <dbReference type="NCBI Taxonomy" id="4874"/>
    <lineage>
        <taxon>Eukaryota</taxon>
        <taxon>Fungi</taxon>
        <taxon>Fungi incertae sedis</taxon>
        <taxon>Mucoromycota</taxon>
        <taxon>Glomeromycotina</taxon>
        <taxon>Glomeromycetes</taxon>
        <taxon>Diversisporales</taxon>
        <taxon>Gigasporaceae</taxon>
        <taxon>Gigaspora</taxon>
    </lineage>
</organism>
<proteinExistence type="predicted"/>
<comment type="caution">
    <text evidence="1">The sequence shown here is derived from an EMBL/GenBank/DDBJ whole genome shotgun (WGS) entry which is preliminary data.</text>
</comment>
<name>A0ABN7W436_GIGMA</name>
<evidence type="ECO:0000313" key="2">
    <source>
        <dbReference type="Proteomes" id="UP000789901"/>
    </source>
</evidence>
<evidence type="ECO:0000313" key="1">
    <source>
        <dbReference type="EMBL" id="CAG8815087.1"/>
    </source>
</evidence>
<gene>
    <name evidence="1" type="ORF">GMARGA_LOCUS26201</name>
</gene>
<dbReference type="SUPFAM" id="SSF56219">
    <property type="entry name" value="DNase I-like"/>
    <property type="match status" value="1"/>
</dbReference>
<dbReference type="InterPro" id="IPR036691">
    <property type="entry name" value="Endo/exonu/phosph_ase_sf"/>
</dbReference>
<feature type="non-terminal residue" evidence="1">
    <location>
        <position position="1"/>
    </location>
</feature>
<keyword evidence="2" id="KW-1185">Reference proteome</keyword>
<dbReference type="Proteomes" id="UP000789901">
    <property type="component" value="Unassembled WGS sequence"/>
</dbReference>